<evidence type="ECO:0000256" key="3">
    <source>
        <dbReference type="ARBA" id="ARBA00023125"/>
    </source>
</evidence>
<keyword evidence="3 6" id="KW-0238">DNA-binding</keyword>
<dbReference type="AlphaFoldDB" id="A0A813LXG3"/>
<dbReference type="PROSITE" id="PS50071">
    <property type="entry name" value="HOMEOBOX_2"/>
    <property type="match status" value="1"/>
</dbReference>
<evidence type="ECO:0000256" key="4">
    <source>
        <dbReference type="ARBA" id="ARBA00023155"/>
    </source>
</evidence>
<comment type="caution">
    <text evidence="9">The sequence shown here is derived from an EMBL/GenBank/DDBJ whole genome shotgun (WGS) entry which is preliminary data.</text>
</comment>
<evidence type="ECO:0000259" key="8">
    <source>
        <dbReference type="PROSITE" id="PS50071"/>
    </source>
</evidence>
<protein>
    <recommendedName>
        <fullName evidence="8">Homeobox domain-containing protein</fullName>
    </recommendedName>
</protein>
<accession>A0A813LXG3</accession>
<dbReference type="SMART" id="SM00389">
    <property type="entry name" value="HOX"/>
    <property type="match status" value="1"/>
</dbReference>
<dbReference type="GO" id="GO:0000981">
    <property type="term" value="F:DNA-binding transcription factor activity, RNA polymerase II-specific"/>
    <property type="evidence" value="ECO:0007669"/>
    <property type="project" value="InterPro"/>
</dbReference>
<sequence length="256" mass="30017">MNPAFENNDFKNTSSNRQDFLRLPNTNFSLGNDPHLDQFNYNQALSNQNQFSNGYLQNNDNLIGVLSSNDTPQKYSSFKTGNYGSCSSFNDSNLNSFNGNNFSPYIHPVARFQNEQVYNENLIRFNFLQQFDPNFKQYHNFVNNQKEEISTQHLNFHQTGNQDSSNSYSSEIGSDLGTVVESPFYEQKTKKAKKSRILFSQWQINELEKLFKKQKYVTSNERELMAKRLKLQANQVKIWFQNRRYKIKKQNEAAKE</sequence>
<feature type="domain" description="Homeobox" evidence="8">
    <location>
        <begin position="190"/>
        <end position="250"/>
    </location>
</feature>
<comment type="subcellular location">
    <subcellularLocation>
        <location evidence="1 6 7">Nucleus</location>
    </subcellularLocation>
</comment>
<evidence type="ECO:0000256" key="7">
    <source>
        <dbReference type="RuleBase" id="RU000682"/>
    </source>
</evidence>
<evidence type="ECO:0000256" key="1">
    <source>
        <dbReference type="ARBA" id="ARBA00004123"/>
    </source>
</evidence>
<dbReference type="EMBL" id="CAJNOC010000002">
    <property type="protein sequence ID" value="CAF0703127.1"/>
    <property type="molecule type" value="Genomic_DNA"/>
</dbReference>
<dbReference type="PROSITE" id="PS00027">
    <property type="entry name" value="HOMEOBOX_1"/>
    <property type="match status" value="1"/>
</dbReference>
<dbReference type="Proteomes" id="UP000663879">
    <property type="component" value="Unassembled WGS sequence"/>
</dbReference>
<name>A0A813LXG3_9BILA</name>
<dbReference type="CDD" id="cd00086">
    <property type="entry name" value="homeodomain"/>
    <property type="match status" value="1"/>
</dbReference>
<feature type="DNA-binding region" description="Homeobox" evidence="6">
    <location>
        <begin position="192"/>
        <end position="251"/>
    </location>
</feature>
<dbReference type="InterPro" id="IPR050394">
    <property type="entry name" value="Homeobox_NK-like"/>
</dbReference>
<evidence type="ECO:0000256" key="5">
    <source>
        <dbReference type="ARBA" id="ARBA00023242"/>
    </source>
</evidence>
<dbReference type="InterPro" id="IPR001356">
    <property type="entry name" value="HD"/>
</dbReference>
<evidence type="ECO:0000313" key="10">
    <source>
        <dbReference type="Proteomes" id="UP000663879"/>
    </source>
</evidence>
<dbReference type="InterPro" id="IPR017970">
    <property type="entry name" value="Homeobox_CS"/>
</dbReference>
<gene>
    <name evidence="9" type="ORF">OXX778_LOCUS34</name>
</gene>
<dbReference type="Gene3D" id="1.10.10.60">
    <property type="entry name" value="Homeodomain-like"/>
    <property type="match status" value="1"/>
</dbReference>
<evidence type="ECO:0000256" key="6">
    <source>
        <dbReference type="PROSITE-ProRule" id="PRU00108"/>
    </source>
</evidence>
<dbReference type="PANTHER" id="PTHR24340">
    <property type="entry name" value="HOMEOBOX PROTEIN NKX"/>
    <property type="match status" value="1"/>
</dbReference>
<keyword evidence="5 6" id="KW-0539">Nucleus</keyword>
<evidence type="ECO:0000256" key="2">
    <source>
        <dbReference type="ARBA" id="ARBA00022473"/>
    </source>
</evidence>
<dbReference type="Pfam" id="PF00046">
    <property type="entry name" value="Homeodomain"/>
    <property type="match status" value="1"/>
</dbReference>
<keyword evidence="4 6" id="KW-0371">Homeobox</keyword>
<dbReference type="InterPro" id="IPR009057">
    <property type="entry name" value="Homeodomain-like_sf"/>
</dbReference>
<dbReference type="PANTHER" id="PTHR24340:SF41">
    <property type="entry name" value="MUSCLE-SPECIFIC HOMEOBOX PROTEIN TINMAN-RELATED"/>
    <property type="match status" value="1"/>
</dbReference>
<organism evidence="9 10">
    <name type="scientific">Brachionus calyciflorus</name>
    <dbReference type="NCBI Taxonomy" id="104777"/>
    <lineage>
        <taxon>Eukaryota</taxon>
        <taxon>Metazoa</taxon>
        <taxon>Spiralia</taxon>
        <taxon>Gnathifera</taxon>
        <taxon>Rotifera</taxon>
        <taxon>Eurotatoria</taxon>
        <taxon>Monogononta</taxon>
        <taxon>Pseudotrocha</taxon>
        <taxon>Ploima</taxon>
        <taxon>Brachionidae</taxon>
        <taxon>Brachionus</taxon>
    </lineage>
</organism>
<dbReference type="GO" id="GO:0005634">
    <property type="term" value="C:nucleus"/>
    <property type="evidence" value="ECO:0007669"/>
    <property type="project" value="UniProtKB-SubCell"/>
</dbReference>
<proteinExistence type="predicted"/>
<keyword evidence="10" id="KW-1185">Reference proteome</keyword>
<dbReference type="OrthoDB" id="3137333at2759"/>
<dbReference type="SUPFAM" id="SSF46689">
    <property type="entry name" value="Homeodomain-like"/>
    <property type="match status" value="1"/>
</dbReference>
<evidence type="ECO:0000313" key="9">
    <source>
        <dbReference type="EMBL" id="CAF0703127.1"/>
    </source>
</evidence>
<dbReference type="GO" id="GO:0030154">
    <property type="term" value="P:cell differentiation"/>
    <property type="evidence" value="ECO:0007669"/>
    <property type="project" value="TreeGrafter"/>
</dbReference>
<keyword evidence="2" id="KW-0217">Developmental protein</keyword>
<reference evidence="9" key="1">
    <citation type="submission" date="2021-02" db="EMBL/GenBank/DDBJ databases">
        <authorList>
            <person name="Nowell W R."/>
        </authorList>
    </citation>
    <scope>NUCLEOTIDE SEQUENCE</scope>
    <source>
        <strain evidence="9">Ploen Becks lab</strain>
    </source>
</reference>
<dbReference type="GO" id="GO:0000978">
    <property type="term" value="F:RNA polymerase II cis-regulatory region sequence-specific DNA binding"/>
    <property type="evidence" value="ECO:0007669"/>
    <property type="project" value="TreeGrafter"/>
</dbReference>